<keyword evidence="2" id="KW-0479">Metal-binding</keyword>
<evidence type="ECO:0000256" key="6">
    <source>
        <dbReference type="SAM" id="MobiDB-lite"/>
    </source>
</evidence>
<dbReference type="CDD" id="cd12148">
    <property type="entry name" value="fungal_TF_MHR"/>
    <property type="match status" value="1"/>
</dbReference>
<dbReference type="GO" id="GO:0005634">
    <property type="term" value="C:nucleus"/>
    <property type="evidence" value="ECO:0007669"/>
    <property type="project" value="UniProtKB-SubCell"/>
</dbReference>
<keyword evidence="8" id="KW-0238">DNA-binding</keyword>
<evidence type="ECO:0000259" key="7">
    <source>
        <dbReference type="PROSITE" id="PS50048"/>
    </source>
</evidence>
<dbReference type="PANTHER" id="PTHR47338">
    <property type="entry name" value="ZN(II)2CYS6 TRANSCRIPTION FACTOR (EUROFUNG)-RELATED"/>
    <property type="match status" value="1"/>
</dbReference>
<keyword evidence="9" id="KW-1185">Reference proteome</keyword>
<evidence type="ECO:0000256" key="1">
    <source>
        <dbReference type="ARBA" id="ARBA00004123"/>
    </source>
</evidence>
<dbReference type="Pfam" id="PF04082">
    <property type="entry name" value="Fungal_trans"/>
    <property type="match status" value="1"/>
</dbReference>
<dbReference type="PANTHER" id="PTHR47338:SF11">
    <property type="entry name" value="ZN(II)2CYS6 TRANSCRIPTION FACTOR (EUROFUNG)"/>
    <property type="match status" value="1"/>
</dbReference>
<name>S3DDZ6_GLAL2</name>
<feature type="compositionally biased region" description="Basic and acidic residues" evidence="6">
    <location>
        <begin position="221"/>
        <end position="236"/>
    </location>
</feature>
<dbReference type="HOGENOM" id="CLU_008335_1_0_1"/>
<gene>
    <name evidence="8" type="ORF">GLAREA_11444</name>
</gene>
<dbReference type="SMART" id="SM00066">
    <property type="entry name" value="GAL4"/>
    <property type="match status" value="1"/>
</dbReference>
<keyword evidence="4" id="KW-0804">Transcription</keyword>
<dbReference type="eggNOG" id="ENOG502QU1D">
    <property type="taxonomic scope" value="Eukaryota"/>
</dbReference>
<dbReference type="OMA" id="MLLYSMM"/>
<dbReference type="Pfam" id="PF00172">
    <property type="entry name" value="Zn_clus"/>
    <property type="match status" value="1"/>
</dbReference>
<organism evidence="8 9">
    <name type="scientific">Glarea lozoyensis (strain ATCC 20868 / MF5171)</name>
    <dbReference type="NCBI Taxonomy" id="1116229"/>
    <lineage>
        <taxon>Eukaryota</taxon>
        <taxon>Fungi</taxon>
        <taxon>Dikarya</taxon>
        <taxon>Ascomycota</taxon>
        <taxon>Pezizomycotina</taxon>
        <taxon>Leotiomycetes</taxon>
        <taxon>Helotiales</taxon>
        <taxon>Helotiaceae</taxon>
        <taxon>Glarea</taxon>
    </lineage>
</organism>
<comment type="subcellular location">
    <subcellularLocation>
        <location evidence="1">Nucleus</location>
    </subcellularLocation>
</comment>
<dbReference type="InterPro" id="IPR001138">
    <property type="entry name" value="Zn2Cys6_DnaBD"/>
</dbReference>
<dbReference type="GO" id="GO:0008270">
    <property type="term" value="F:zinc ion binding"/>
    <property type="evidence" value="ECO:0007669"/>
    <property type="project" value="InterPro"/>
</dbReference>
<keyword evidence="5" id="KW-0539">Nucleus</keyword>
<evidence type="ECO:0000256" key="2">
    <source>
        <dbReference type="ARBA" id="ARBA00022723"/>
    </source>
</evidence>
<dbReference type="EMBL" id="KE145372">
    <property type="protein sequence ID" value="EPE24863.1"/>
    <property type="molecule type" value="Genomic_DNA"/>
</dbReference>
<dbReference type="RefSeq" id="XP_008087778.1">
    <property type="nucleotide sequence ID" value="XM_008089587.1"/>
</dbReference>
<dbReference type="OrthoDB" id="5426798at2759"/>
<accession>S3DDZ6</accession>
<feature type="compositionally biased region" description="Basic and acidic residues" evidence="6">
    <location>
        <begin position="62"/>
        <end position="80"/>
    </location>
</feature>
<dbReference type="PROSITE" id="PS00463">
    <property type="entry name" value="ZN2_CY6_FUNGAL_1"/>
    <property type="match status" value="1"/>
</dbReference>
<feature type="domain" description="Zn(2)-C6 fungal-type" evidence="7">
    <location>
        <begin position="334"/>
        <end position="364"/>
    </location>
</feature>
<dbReference type="SMART" id="SM00906">
    <property type="entry name" value="Fungal_trans"/>
    <property type="match status" value="1"/>
</dbReference>
<keyword evidence="3" id="KW-0805">Transcription regulation</keyword>
<dbReference type="KEGG" id="glz:GLAREA_11444"/>
<dbReference type="InterPro" id="IPR050815">
    <property type="entry name" value="TF_fung"/>
</dbReference>
<evidence type="ECO:0000313" key="8">
    <source>
        <dbReference type="EMBL" id="EPE24863.1"/>
    </source>
</evidence>
<sequence length="957" mass="107040">MTQIYNQPYIAALHDRPSNCERRQAPYYPREAPRTETAAPYTERKVDKSWSPPCSPASESSKQSREPEKMYNRPENKAPREQLPSLSSLFPSSSHPPPAQSPYSERPSPIFPSANTSPLDGRHPATPLHPDRPFDSSSYFHRPAQPPSHSRPEAVERLGFPVHPLSSQNGIKSESSRYDGRPPYSINTSRTPGPPTNAWSPHSQPNRPEYLSRDTSSSFTHHVDRSSHPRRPEEMRGTYRDGAHITPVTPDFPPTPGGTVVSELGTSKDGLGPKIWTGTQFLPRFVRQADVPGEGTCYFYDDGTHCKTVIDGEVVNAHWGVTKAGKPRKRLAIACITCREKKIKCDPDYPRCVQCEKFGRICKFKNAPRGGQGSPDTPPADIDDTLSRPSSSRTDGESFKVVGRENSEPISPRHVLRPASPSNDEHPSKRQRTGYNNFTPVPSEGSPPPSAREAGSPPASWLETAVNRLPDHDIVQQSRVNPYVNRPAVVSELIDVFFTLVPETASAIFPRGVFRAWFLSASSKSSDDLMLMYTILALSTIFSPKPEHKSLGAQYASIARFACENRRFSIQLVQSRLLLSLYYFSTNNPNDAWDFCGAAVRAASGLRFNVEVEKTEEHYLQTFPYGMNRHGYAECRRRTFWSCYLMDRFNSFCSGHFSMMHAEDIFLRLPCDDSSFESQIEVQNPFFDVTTPPIQNHIWTVGPMAHLVNLATIWGDVMANIYRSSQRRAPSSSTSFGTFYEATSRRLREWNSSLPKAYTFSTENLRKATENEKLNTFAMLHTVYHTTAMKLNRYIQQANLTPAQLTHHVSAAHHHADALLSIADLLAARRSSLPSSPTSYGVKVTNLSSPFVGYAVVSAIDILTARTSVSSIPNRITSIRGAQTVLADLAVIWQSAKTQQALVLDRVRDLAEVTTEQGAKISSRFGSFVKHEGREVMFEMRDSLEKTFPRDFDCIYG</sequence>
<evidence type="ECO:0000256" key="5">
    <source>
        <dbReference type="ARBA" id="ARBA00023242"/>
    </source>
</evidence>
<feature type="compositionally biased region" description="Low complexity" evidence="6">
    <location>
        <begin position="83"/>
        <end position="93"/>
    </location>
</feature>
<dbReference type="GO" id="GO:0003677">
    <property type="term" value="F:DNA binding"/>
    <property type="evidence" value="ECO:0007669"/>
    <property type="project" value="UniProtKB-KW"/>
</dbReference>
<dbReference type="SUPFAM" id="SSF57701">
    <property type="entry name" value="Zn2/Cys6 DNA-binding domain"/>
    <property type="match status" value="1"/>
</dbReference>
<dbReference type="Gene3D" id="4.10.240.10">
    <property type="entry name" value="Zn(2)-C6 fungal-type DNA-binding domain"/>
    <property type="match status" value="1"/>
</dbReference>
<dbReference type="InterPro" id="IPR036864">
    <property type="entry name" value="Zn2-C6_fun-type_DNA-bd_sf"/>
</dbReference>
<feature type="region of interest" description="Disordered" evidence="6">
    <location>
        <begin position="1"/>
        <end position="236"/>
    </location>
</feature>
<evidence type="ECO:0000313" key="9">
    <source>
        <dbReference type="Proteomes" id="UP000016922"/>
    </source>
</evidence>
<dbReference type="GO" id="GO:0000981">
    <property type="term" value="F:DNA-binding transcription factor activity, RNA polymerase II-specific"/>
    <property type="evidence" value="ECO:0007669"/>
    <property type="project" value="InterPro"/>
</dbReference>
<evidence type="ECO:0000256" key="4">
    <source>
        <dbReference type="ARBA" id="ARBA00023163"/>
    </source>
</evidence>
<feature type="compositionally biased region" description="Polar residues" evidence="6">
    <location>
        <begin position="185"/>
        <end position="206"/>
    </location>
</feature>
<dbReference type="CDD" id="cd00067">
    <property type="entry name" value="GAL4"/>
    <property type="match status" value="1"/>
</dbReference>
<feature type="compositionally biased region" description="Basic and acidic residues" evidence="6">
    <location>
        <begin position="394"/>
        <end position="407"/>
    </location>
</feature>
<dbReference type="AlphaFoldDB" id="S3DDZ6"/>
<dbReference type="GeneID" id="19470485"/>
<proteinExistence type="predicted"/>
<dbReference type="PROSITE" id="PS50048">
    <property type="entry name" value="ZN2_CY6_FUNGAL_2"/>
    <property type="match status" value="1"/>
</dbReference>
<dbReference type="GO" id="GO:0006351">
    <property type="term" value="P:DNA-templated transcription"/>
    <property type="evidence" value="ECO:0007669"/>
    <property type="project" value="InterPro"/>
</dbReference>
<reference evidence="8 9" key="1">
    <citation type="journal article" date="2013" name="BMC Genomics">
        <title>Genomics-driven discovery of the pneumocandin biosynthetic gene cluster in the fungus Glarea lozoyensis.</title>
        <authorList>
            <person name="Chen L."/>
            <person name="Yue Q."/>
            <person name="Zhang X."/>
            <person name="Xiang M."/>
            <person name="Wang C."/>
            <person name="Li S."/>
            <person name="Che Y."/>
            <person name="Ortiz-Lopez F.J."/>
            <person name="Bills G.F."/>
            <person name="Liu X."/>
            <person name="An Z."/>
        </authorList>
    </citation>
    <scope>NUCLEOTIDE SEQUENCE [LARGE SCALE GENOMIC DNA]</scope>
    <source>
        <strain evidence="9">ATCC 20868 / MF5171</strain>
    </source>
</reference>
<protein>
    <submittedName>
        <fullName evidence="8">Zn2/Cys6 DNA-binding protein</fullName>
    </submittedName>
</protein>
<dbReference type="Proteomes" id="UP000016922">
    <property type="component" value="Unassembled WGS sequence"/>
</dbReference>
<feature type="compositionally biased region" description="Basic and acidic residues" evidence="6">
    <location>
        <begin position="13"/>
        <end position="24"/>
    </location>
</feature>
<feature type="region of interest" description="Disordered" evidence="6">
    <location>
        <begin position="366"/>
        <end position="459"/>
    </location>
</feature>
<evidence type="ECO:0000256" key="3">
    <source>
        <dbReference type="ARBA" id="ARBA00023015"/>
    </source>
</evidence>
<dbReference type="InterPro" id="IPR007219">
    <property type="entry name" value="XnlR_reg_dom"/>
</dbReference>